<keyword evidence="2 5" id="KW-0812">Transmembrane</keyword>
<evidence type="ECO:0000313" key="7">
    <source>
        <dbReference type="Proteomes" id="UP001521137"/>
    </source>
</evidence>
<keyword evidence="7" id="KW-1185">Reference proteome</keyword>
<name>A0ABS9DA45_9ALTE</name>
<feature type="transmembrane region" description="Helical" evidence="5">
    <location>
        <begin position="6"/>
        <end position="25"/>
    </location>
</feature>
<dbReference type="PANTHER" id="PTHR35814">
    <property type="match status" value="1"/>
</dbReference>
<evidence type="ECO:0000256" key="4">
    <source>
        <dbReference type="ARBA" id="ARBA00023136"/>
    </source>
</evidence>
<comment type="caution">
    <text evidence="6">The sequence shown here is derived from an EMBL/GenBank/DDBJ whole genome shotgun (WGS) entry which is preliminary data.</text>
</comment>
<keyword evidence="4 5" id="KW-0472">Membrane</keyword>
<reference evidence="6 7" key="1">
    <citation type="submission" date="2022-01" db="EMBL/GenBank/DDBJ databases">
        <title>Paraglaciecola sp. G1-23.</title>
        <authorList>
            <person name="Jin M.S."/>
            <person name="Han D.M."/>
            <person name="Kim H.M."/>
            <person name="Jeon C.O."/>
        </authorList>
    </citation>
    <scope>NUCLEOTIDE SEQUENCE [LARGE SCALE GENOMIC DNA]</scope>
    <source>
        <strain evidence="6 7">G1-23</strain>
    </source>
</reference>
<dbReference type="SUPFAM" id="SSF161084">
    <property type="entry name" value="MAPEG domain-like"/>
    <property type="match status" value="1"/>
</dbReference>
<protein>
    <submittedName>
        <fullName evidence="6">MAPEG family protein</fullName>
    </submittedName>
</protein>
<evidence type="ECO:0000256" key="5">
    <source>
        <dbReference type="SAM" id="Phobius"/>
    </source>
</evidence>
<sequence length="128" mass="14072">MHTPITAFYAGLLAILFFYLSVLVIRGRRNKNISLGDGGDKHFQQVIRAHGNFSEYTPIVLVLLLIAEINGSDGVLLHCTGSALLFGRFIHAFGLRRHTGSSWQRVVGMLATFGSLVGLAILNIMILY</sequence>
<dbReference type="Gene3D" id="1.20.120.550">
    <property type="entry name" value="Membrane associated eicosanoid/glutathione metabolism-like domain"/>
    <property type="match status" value="1"/>
</dbReference>
<feature type="transmembrane region" description="Helical" evidence="5">
    <location>
        <begin position="106"/>
        <end position="127"/>
    </location>
</feature>
<evidence type="ECO:0000256" key="2">
    <source>
        <dbReference type="ARBA" id="ARBA00022692"/>
    </source>
</evidence>
<dbReference type="PANTHER" id="PTHR35814:SF1">
    <property type="entry name" value="GLUTATHIONE S-TRANSFERASE-RELATED"/>
    <property type="match status" value="1"/>
</dbReference>
<gene>
    <name evidence="6" type="ORF">L0668_17115</name>
</gene>
<evidence type="ECO:0000256" key="3">
    <source>
        <dbReference type="ARBA" id="ARBA00022989"/>
    </source>
</evidence>
<dbReference type="InterPro" id="IPR001129">
    <property type="entry name" value="Membr-assoc_MAPEG"/>
</dbReference>
<comment type="subcellular location">
    <subcellularLocation>
        <location evidence="1">Membrane</location>
    </subcellularLocation>
</comment>
<evidence type="ECO:0000313" key="6">
    <source>
        <dbReference type="EMBL" id="MCF2949842.1"/>
    </source>
</evidence>
<keyword evidence="3 5" id="KW-1133">Transmembrane helix</keyword>
<evidence type="ECO:0000256" key="1">
    <source>
        <dbReference type="ARBA" id="ARBA00004370"/>
    </source>
</evidence>
<dbReference type="Proteomes" id="UP001521137">
    <property type="component" value="Unassembled WGS sequence"/>
</dbReference>
<dbReference type="EMBL" id="JAKGAS010000011">
    <property type="protein sequence ID" value="MCF2949842.1"/>
    <property type="molecule type" value="Genomic_DNA"/>
</dbReference>
<dbReference type="RefSeq" id="WP_235313941.1">
    <property type="nucleotide sequence ID" value="NZ_JAKGAS010000011.1"/>
</dbReference>
<dbReference type="Pfam" id="PF01124">
    <property type="entry name" value="MAPEG"/>
    <property type="match status" value="1"/>
</dbReference>
<proteinExistence type="predicted"/>
<dbReference type="InterPro" id="IPR023352">
    <property type="entry name" value="MAPEG-like_dom_sf"/>
</dbReference>
<organism evidence="6 7">
    <name type="scientific">Paraglaciecola algarum</name>
    <dbReference type="NCBI Taxonomy" id="3050085"/>
    <lineage>
        <taxon>Bacteria</taxon>
        <taxon>Pseudomonadati</taxon>
        <taxon>Pseudomonadota</taxon>
        <taxon>Gammaproteobacteria</taxon>
        <taxon>Alteromonadales</taxon>
        <taxon>Alteromonadaceae</taxon>
        <taxon>Paraglaciecola</taxon>
    </lineage>
</organism>
<accession>A0ABS9DA45</accession>